<evidence type="ECO:0000313" key="1">
    <source>
        <dbReference type="EnsemblPlants" id="Bo1g158820.1"/>
    </source>
</evidence>
<dbReference type="EnsemblPlants" id="Bo1g158820.1">
    <property type="protein sequence ID" value="Bo1g158820.1"/>
    <property type="gene ID" value="Bo1g158820"/>
</dbReference>
<dbReference type="PANTHER" id="PTHR12750:SF23">
    <property type="entry name" value="INOSITOL HEXAKISPHOSPHATE AND DIPHOSPHOINOSITOL-PENTAKISPHOSPHATE KINASE VIP1"/>
    <property type="match status" value="1"/>
</dbReference>
<protein>
    <submittedName>
        <fullName evidence="1">Uncharacterized protein</fullName>
    </submittedName>
</protein>
<dbReference type="eggNOG" id="KOG1057">
    <property type="taxonomic scope" value="Eukaryota"/>
</dbReference>
<evidence type="ECO:0000313" key="2">
    <source>
        <dbReference type="Proteomes" id="UP000032141"/>
    </source>
</evidence>
<reference evidence="1" key="2">
    <citation type="submission" date="2015-03" db="UniProtKB">
        <authorList>
            <consortium name="EnsemblPlants"/>
        </authorList>
    </citation>
    <scope>IDENTIFICATION</scope>
</reference>
<dbReference type="Gramene" id="Bo1g158820.1">
    <property type="protein sequence ID" value="Bo1g158820.1"/>
    <property type="gene ID" value="Bo1g158820"/>
</dbReference>
<dbReference type="GO" id="GO:0000828">
    <property type="term" value="F:inositol hexakisphosphate kinase activity"/>
    <property type="evidence" value="ECO:0007669"/>
    <property type="project" value="TreeGrafter"/>
</dbReference>
<dbReference type="Proteomes" id="UP000032141">
    <property type="component" value="Chromosome C1"/>
</dbReference>
<dbReference type="GO" id="GO:0006020">
    <property type="term" value="P:inositol metabolic process"/>
    <property type="evidence" value="ECO:0007669"/>
    <property type="project" value="TreeGrafter"/>
</dbReference>
<dbReference type="HOGENOM" id="CLU_1621299_0_0_1"/>
<dbReference type="GO" id="GO:0033857">
    <property type="term" value="F:5-diphosphoinositol pentakisphosphate 1-kinase activity"/>
    <property type="evidence" value="ECO:0007669"/>
    <property type="project" value="TreeGrafter"/>
</dbReference>
<keyword evidence="2" id="KW-1185">Reference proteome</keyword>
<sequence>MVNASGSPFVESLSMVCGSLGGGMKGLFGKVSLCRISWLLYTVLCQGFKGLKIGNRSSEFHPEVRRVYTVGPEYAHAEARKSPVVDGVVMRNTDGKEVRYPVLLTPAEKQMARQLCIAFRQAVCSESIPVALAELYFFKTGGHFSGIYRKVQLKPLKWGDEGEE</sequence>
<dbReference type="OMA" id="FKTGGHF"/>
<dbReference type="AlphaFoldDB" id="A0A0D3AG59"/>
<dbReference type="InterPro" id="IPR037446">
    <property type="entry name" value="His_Pase_VIP1"/>
</dbReference>
<name>A0A0D3AG59_BRAOL</name>
<accession>A0A0D3AG59</accession>
<proteinExistence type="predicted"/>
<dbReference type="GO" id="GO:0032958">
    <property type="term" value="P:inositol phosphate biosynthetic process"/>
    <property type="evidence" value="ECO:0007669"/>
    <property type="project" value="TreeGrafter"/>
</dbReference>
<dbReference type="PANTHER" id="PTHR12750">
    <property type="entry name" value="DIPHOSPHOINOSITOL PENTAKISPHOSPHATE KINASE"/>
    <property type="match status" value="1"/>
</dbReference>
<organism evidence="1 2">
    <name type="scientific">Brassica oleracea var. oleracea</name>
    <dbReference type="NCBI Taxonomy" id="109376"/>
    <lineage>
        <taxon>Eukaryota</taxon>
        <taxon>Viridiplantae</taxon>
        <taxon>Streptophyta</taxon>
        <taxon>Embryophyta</taxon>
        <taxon>Tracheophyta</taxon>
        <taxon>Spermatophyta</taxon>
        <taxon>Magnoliopsida</taxon>
        <taxon>eudicotyledons</taxon>
        <taxon>Gunneridae</taxon>
        <taxon>Pentapetalae</taxon>
        <taxon>rosids</taxon>
        <taxon>malvids</taxon>
        <taxon>Brassicales</taxon>
        <taxon>Brassicaceae</taxon>
        <taxon>Brassiceae</taxon>
        <taxon>Brassica</taxon>
    </lineage>
</organism>
<reference evidence="1 2" key="1">
    <citation type="journal article" date="2014" name="Genome Biol.">
        <title>Transcriptome and methylome profiling reveals relics of genome dominance in the mesopolyploid Brassica oleracea.</title>
        <authorList>
            <person name="Parkin I.A."/>
            <person name="Koh C."/>
            <person name="Tang H."/>
            <person name="Robinson S.J."/>
            <person name="Kagale S."/>
            <person name="Clarke W.E."/>
            <person name="Town C.D."/>
            <person name="Nixon J."/>
            <person name="Krishnakumar V."/>
            <person name="Bidwell S.L."/>
            <person name="Denoeud F."/>
            <person name="Belcram H."/>
            <person name="Links M.G."/>
            <person name="Just J."/>
            <person name="Clarke C."/>
            <person name="Bender T."/>
            <person name="Huebert T."/>
            <person name="Mason A.S."/>
            <person name="Pires J.C."/>
            <person name="Barker G."/>
            <person name="Moore J."/>
            <person name="Walley P.G."/>
            <person name="Manoli S."/>
            <person name="Batley J."/>
            <person name="Edwards D."/>
            <person name="Nelson M.N."/>
            <person name="Wang X."/>
            <person name="Paterson A.H."/>
            <person name="King G."/>
            <person name="Bancroft I."/>
            <person name="Chalhoub B."/>
            <person name="Sharpe A.G."/>
        </authorList>
    </citation>
    <scope>NUCLEOTIDE SEQUENCE</scope>
    <source>
        <strain evidence="1 2">cv. TO1000</strain>
    </source>
</reference>
<dbReference type="Gene3D" id="3.30.470.20">
    <property type="entry name" value="ATP-grasp fold, B domain"/>
    <property type="match status" value="1"/>
</dbReference>